<dbReference type="OrthoDB" id="9775851at2"/>
<dbReference type="PROSITE" id="PS00122">
    <property type="entry name" value="CARBOXYLESTERASE_B_1"/>
    <property type="match status" value="1"/>
</dbReference>
<feature type="domain" description="Carboxylesterase type B" evidence="4">
    <location>
        <begin position="53"/>
        <end position="544"/>
    </location>
</feature>
<dbReference type="Gene3D" id="3.40.50.1820">
    <property type="entry name" value="alpha/beta hydrolase"/>
    <property type="match status" value="1"/>
</dbReference>
<name>D5BJU1_ZUNPS</name>
<dbReference type="GO" id="GO:0016787">
    <property type="term" value="F:hydrolase activity"/>
    <property type="evidence" value="ECO:0007669"/>
    <property type="project" value="UniProtKB-KW"/>
</dbReference>
<comment type="similarity">
    <text evidence="1 3">Belongs to the type-B carboxylesterase/lipase family.</text>
</comment>
<dbReference type="Pfam" id="PF00135">
    <property type="entry name" value="COesterase"/>
    <property type="match status" value="1"/>
</dbReference>
<dbReference type="ESTHER" id="zunps-d5bju1">
    <property type="family name" value="Carb_B_Bacteria"/>
</dbReference>
<dbReference type="AlphaFoldDB" id="D5BJU1"/>
<dbReference type="Proteomes" id="UP000001654">
    <property type="component" value="Chromosome"/>
</dbReference>
<gene>
    <name evidence="5" type="ordered locus">ZPR_3473</name>
</gene>
<evidence type="ECO:0000259" key="4">
    <source>
        <dbReference type="Pfam" id="PF00135"/>
    </source>
</evidence>
<dbReference type="InterPro" id="IPR050309">
    <property type="entry name" value="Type-B_Carboxylest/Lipase"/>
</dbReference>
<dbReference type="InterPro" id="IPR019826">
    <property type="entry name" value="Carboxylesterase_B_AS"/>
</dbReference>
<organism evidence="5 6">
    <name type="scientific">Zunongwangia profunda (strain DSM 18752 / CCTCC AB 206139 / SM-A87)</name>
    <name type="common">Wangia profunda</name>
    <dbReference type="NCBI Taxonomy" id="655815"/>
    <lineage>
        <taxon>Bacteria</taxon>
        <taxon>Pseudomonadati</taxon>
        <taxon>Bacteroidota</taxon>
        <taxon>Flavobacteriia</taxon>
        <taxon>Flavobacteriales</taxon>
        <taxon>Flavobacteriaceae</taxon>
        <taxon>Zunongwangia</taxon>
    </lineage>
</organism>
<evidence type="ECO:0000313" key="6">
    <source>
        <dbReference type="Proteomes" id="UP000001654"/>
    </source>
</evidence>
<evidence type="ECO:0000256" key="2">
    <source>
        <dbReference type="ARBA" id="ARBA00022801"/>
    </source>
</evidence>
<dbReference type="STRING" id="655815.ZPR_3473"/>
<dbReference type="SUPFAM" id="SSF53474">
    <property type="entry name" value="alpha/beta-Hydrolases"/>
    <property type="match status" value="1"/>
</dbReference>
<dbReference type="RefSeq" id="WP_013072877.1">
    <property type="nucleotide sequence ID" value="NC_014041.1"/>
</dbReference>
<dbReference type="EC" id="3.1.1.-" evidence="3"/>
<evidence type="ECO:0000256" key="3">
    <source>
        <dbReference type="RuleBase" id="RU361235"/>
    </source>
</evidence>
<dbReference type="eggNOG" id="COG2272">
    <property type="taxonomic scope" value="Bacteria"/>
</dbReference>
<protein>
    <recommendedName>
        <fullName evidence="3">Carboxylic ester hydrolase</fullName>
        <ecNumber evidence="3">3.1.1.-</ecNumber>
    </recommendedName>
</protein>
<dbReference type="PANTHER" id="PTHR11559">
    <property type="entry name" value="CARBOXYLESTERASE"/>
    <property type="match status" value="1"/>
</dbReference>
<dbReference type="HOGENOM" id="CLU_006586_16_4_10"/>
<dbReference type="EMBL" id="CP001650">
    <property type="protein sequence ID" value="ADF53789.1"/>
    <property type="molecule type" value="Genomic_DNA"/>
</dbReference>
<reference evidence="5 6" key="1">
    <citation type="journal article" date="2010" name="BMC Genomics">
        <title>The complete genome of Zunongwangia profunda SM-A87 reveals its adaptation to the deep-sea environment and ecological role in sedimentary organic nitrogen degradation.</title>
        <authorList>
            <person name="Qin Q.L."/>
            <person name="Zhang X.Y."/>
            <person name="Wang X.M."/>
            <person name="Liu G.M."/>
            <person name="Chen X.L."/>
            <person name="Xie B.B."/>
            <person name="Dang H.Y."/>
            <person name="Zhou B.C."/>
            <person name="Yu J."/>
            <person name="Zhang Y.Z."/>
        </authorList>
    </citation>
    <scope>NUCLEOTIDE SEQUENCE [LARGE SCALE GENOMIC DNA]</scope>
    <source>
        <strain evidence="6">DSM 18752 / CCTCC AB 206139 / SM-A87</strain>
    </source>
</reference>
<accession>D5BJU1</accession>
<keyword evidence="6" id="KW-1185">Reference proteome</keyword>
<dbReference type="InterPro" id="IPR002018">
    <property type="entry name" value="CarbesteraseB"/>
</dbReference>
<evidence type="ECO:0000313" key="5">
    <source>
        <dbReference type="EMBL" id="ADF53789.1"/>
    </source>
</evidence>
<proteinExistence type="inferred from homology"/>
<keyword evidence="2 3" id="KW-0378">Hydrolase</keyword>
<sequence length="553" mass="61001">MDRRNFFGKTGMGMAACGVGMFSPLGHIGHEKKKDKDTAMEGQQLFIGEDIAVAPTAYGKVKGFVLRGINVFRGIPYGADTSGKNRFMPPQPPEPWEDVRPAVFYGNSAPQDIYDRSPESYSAFVDHWNYDVLSEDCLRLNIWTPKLDSAKRPVLVWLHGGGFSRGNGIEQDGYDGENIAREGDIVYCSINHRLGPLGFTNLAGIDGKFKDSGNVGMLDIVAALRWVNENISAFGGDPENVTIMGQSGGGAKVCNIASMPMARGLVHKGVALSGSATHGLDVGYTEKLGQYILKEAGLENNNIEKLQNMPWKEYLNLAYKAANQLELEEGDLGLVRGGFGPIANDISIPKGEYFSANADQPDIPLLFCSTFHEWNPNRDNPELENISLEGIVEKLRDRYGDHTQEVVRAFSKNFPEARPIEIWALIVSNRQSGIEAANAKLKQESPVYLAWFGWESPLFDGRHRAFHCIDISFWLLNTDLMITHTGGGAIPRQLSQKMSKSLLSFMRTGDPNCDALPLWPRYTAKDVETMILNNKCSVSNNSDQQARAALSNS</sequence>
<dbReference type="InterPro" id="IPR029058">
    <property type="entry name" value="AB_hydrolase_fold"/>
</dbReference>
<dbReference type="KEGG" id="zpr:ZPR_3473"/>
<evidence type="ECO:0000256" key="1">
    <source>
        <dbReference type="ARBA" id="ARBA00005964"/>
    </source>
</evidence>